<organism evidence="1 2">
    <name type="scientific">Helicobacter bilis WiWa</name>
    <dbReference type="NCBI Taxonomy" id="1235804"/>
    <lineage>
        <taxon>Bacteria</taxon>
        <taxon>Pseudomonadati</taxon>
        <taxon>Campylobacterota</taxon>
        <taxon>Epsilonproteobacteria</taxon>
        <taxon>Campylobacterales</taxon>
        <taxon>Helicobacteraceae</taxon>
        <taxon>Helicobacter</taxon>
    </lineage>
</organism>
<accession>N2BJF0</accession>
<dbReference type="EMBL" id="AQFW01000014">
    <property type="protein sequence ID" value="EMZ38565.1"/>
    <property type="molecule type" value="Genomic_DNA"/>
</dbReference>
<sequence length="39" mass="5115">MSIFKRIKQYFSDLYFYYSVFETNKKKIREWEKKQREQK</sequence>
<evidence type="ECO:0000313" key="2">
    <source>
        <dbReference type="Proteomes" id="UP000012527"/>
    </source>
</evidence>
<comment type="caution">
    <text evidence="1">The sequence shown here is derived from an EMBL/GenBank/DDBJ whole genome shotgun (WGS) entry which is preliminary data.</text>
</comment>
<dbReference type="Proteomes" id="UP000012527">
    <property type="component" value="Unassembled WGS sequence"/>
</dbReference>
<gene>
    <name evidence="1" type="ORF">C826_01603</name>
</gene>
<name>N2BJF0_9HELI</name>
<dbReference type="PATRIC" id="fig|1235804.3.peg.1746"/>
<protein>
    <submittedName>
        <fullName evidence="1">Uncharacterized protein</fullName>
    </submittedName>
</protein>
<proteinExistence type="predicted"/>
<dbReference type="HOGENOM" id="CLU_3310719_0_0_7"/>
<reference evidence="1 2" key="1">
    <citation type="submission" date="2013-02" db="EMBL/GenBank/DDBJ databases">
        <title>The Genome Sequence of Helicobacter bilis WiWa.</title>
        <authorList>
            <consortium name="The Broad Institute Genome Sequencing Platform"/>
            <person name="Ward D."/>
            <person name="Overstreet A.-M.C."/>
            <person name="Ramer-Tait A.E."/>
            <person name="Phillips G.J."/>
            <person name="Wannemuehler M.J."/>
            <person name="Walker B."/>
            <person name="Young S.K."/>
            <person name="Zeng Q."/>
            <person name="Gargeya S."/>
            <person name="Fitzgerald M."/>
            <person name="Haas B."/>
            <person name="Abouelleil A."/>
            <person name="Alvarado L."/>
            <person name="Arachchi H.M."/>
            <person name="Berlin A.M."/>
            <person name="Chapman S.B."/>
            <person name="Dewar J."/>
            <person name="Goldberg J."/>
            <person name="Griggs A."/>
            <person name="Gujja S."/>
            <person name="Hansen M."/>
            <person name="Howarth C."/>
            <person name="Imamovic A."/>
            <person name="Larimer J."/>
            <person name="McCowan C."/>
            <person name="Murphy C."/>
            <person name="Neiman D."/>
            <person name="Pearson M."/>
            <person name="Priest M."/>
            <person name="Roberts A."/>
            <person name="Saif S."/>
            <person name="Shea T."/>
            <person name="Sisk P."/>
            <person name="Sykes S."/>
            <person name="Wortman J."/>
            <person name="Nusbaum C."/>
            <person name="Birren B."/>
        </authorList>
    </citation>
    <scope>NUCLEOTIDE SEQUENCE [LARGE SCALE GENOMIC DNA]</scope>
    <source>
        <strain evidence="1 2">WiWa</strain>
    </source>
</reference>
<evidence type="ECO:0000313" key="1">
    <source>
        <dbReference type="EMBL" id="EMZ38565.1"/>
    </source>
</evidence>
<dbReference type="AlphaFoldDB" id="N2BJF0"/>